<reference evidence="1" key="1">
    <citation type="submission" date="2020-01" db="EMBL/GenBank/DDBJ databases">
        <authorList>
            <person name="Meier V. D."/>
            <person name="Meier V D."/>
        </authorList>
    </citation>
    <scope>NUCLEOTIDE SEQUENCE</scope>
    <source>
        <strain evidence="1">HLG_WM_MAG_01</strain>
    </source>
</reference>
<dbReference type="AlphaFoldDB" id="A0A6S6SV80"/>
<name>A0A6S6SV80_9BACT</name>
<accession>A0A6S6SV80</accession>
<gene>
    <name evidence="1" type="ORF">HELGO_WM88370</name>
</gene>
<sequence>MGNFGFFLLYLCIGFLEKKMKTLPNTNSNKAIVQKFIDETKTRISKGVDITFTGKAQSELLDLNLLYDITVDDIEDAILNLTTENYYRGIDPSPKSDFDVCAFYANIGADHVGIYFKYGLEVDGLQILIFSNHVPKFPMNQPFKN</sequence>
<evidence type="ECO:0000313" key="1">
    <source>
        <dbReference type="EMBL" id="CAA6808496.1"/>
    </source>
</evidence>
<proteinExistence type="predicted"/>
<protein>
    <submittedName>
        <fullName evidence="1">Uncharacterized protein</fullName>
    </submittedName>
</protein>
<organism evidence="1">
    <name type="scientific">uncultured Sulfurovum sp</name>
    <dbReference type="NCBI Taxonomy" id="269237"/>
    <lineage>
        <taxon>Bacteria</taxon>
        <taxon>Pseudomonadati</taxon>
        <taxon>Campylobacterota</taxon>
        <taxon>Epsilonproteobacteria</taxon>
        <taxon>Campylobacterales</taxon>
        <taxon>Sulfurovaceae</taxon>
        <taxon>Sulfurovum</taxon>
        <taxon>environmental samples</taxon>
    </lineage>
</organism>
<dbReference type="EMBL" id="CACVAS010000053">
    <property type="protein sequence ID" value="CAA6808496.1"/>
    <property type="molecule type" value="Genomic_DNA"/>
</dbReference>